<feature type="region of interest" description="Disordered" evidence="8">
    <location>
        <begin position="1087"/>
        <end position="1106"/>
    </location>
</feature>
<comment type="function">
    <text evidence="7">Required for the formation of a threonylcarbamoyl group on adenosine at position 37 (t(6)A37) in mitochondrial tRNAs that read codons beginning with adenine. Probably involved in the transfer of the threonylcarbamoyl moiety of threonylcarbamoyl-AMP (TC-AMP) to the N6 group of A37. Involved in mitochondrial genome maintenance.</text>
</comment>
<evidence type="ECO:0000259" key="10">
    <source>
        <dbReference type="Pfam" id="PF00814"/>
    </source>
</evidence>
<evidence type="ECO:0000256" key="8">
    <source>
        <dbReference type="SAM" id="MobiDB-lite"/>
    </source>
</evidence>
<feature type="region of interest" description="Disordered" evidence="8">
    <location>
        <begin position="1183"/>
        <end position="1214"/>
    </location>
</feature>
<dbReference type="PROSITE" id="PS01016">
    <property type="entry name" value="GLYCOPROTEASE"/>
    <property type="match status" value="1"/>
</dbReference>
<organism evidence="11 12">
    <name type="scientific">Humicola insolens</name>
    <name type="common">Soft-rot fungus</name>
    <dbReference type="NCBI Taxonomy" id="85995"/>
    <lineage>
        <taxon>Eukaryota</taxon>
        <taxon>Fungi</taxon>
        <taxon>Dikarya</taxon>
        <taxon>Ascomycota</taxon>
        <taxon>Pezizomycotina</taxon>
        <taxon>Sordariomycetes</taxon>
        <taxon>Sordariomycetidae</taxon>
        <taxon>Sordariales</taxon>
        <taxon>Chaetomiaceae</taxon>
        <taxon>Mycothermus</taxon>
    </lineage>
</organism>
<dbReference type="PANTHER" id="PTHR11735">
    <property type="entry name" value="TRNA N6-ADENOSINE THREONYLCARBAMOYLTRANSFERASE"/>
    <property type="match status" value="1"/>
</dbReference>
<keyword evidence="3 7" id="KW-0819">tRNA processing</keyword>
<feature type="compositionally biased region" description="Polar residues" evidence="8">
    <location>
        <begin position="318"/>
        <end position="331"/>
    </location>
</feature>
<dbReference type="Pfam" id="PF00814">
    <property type="entry name" value="TsaD"/>
    <property type="match status" value="2"/>
</dbReference>
<comment type="cofactor">
    <cofactor evidence="7">
        <name>a divalent metal cation</name>
        <dbReference type="ChEBI" id="CHEBI:60240"/>
    </cofactor>
    <text evidence="7">Binds 1 divalent metal cation per subunit.</text>
</comment>
<dbReference type="HAMAP" id="MF_01445">
    <property type="entry name" value="TsaD"/>
    <property type="match status" value="1"/>
</dbReference>
<comment type="caution">
    <text evidence="11">The sequence shown here is derived from an EMBL/GenBank/DDBJ whole genome shotgun (WGS) entry which is preliminary data.</text>
</comment>
<dbReference type="PRINTS" id="PR00789">
    <property type="entry name" value="OSIALOPTASE"/>
</dbReference>
<evidence type="ECO:0000256" key="3">
    <source>
        <dbReference type="ARBA" id="ARBA00022694"/>
    </source>
</evidence>
<protein>
    <recommendedName>
        <fullName evidence="1">N(6)-L-threonylcarbamoyladenine synthase</fullName>
        <ecNumber evidence="1">2.3.1.234</ecNumber>
    </recommendedName>
</protein>
<proteinExistence type="inferred from homology"/>
<keyword evidence="7" id="KW-0496">Mitochondrion</keyword>
<evidence type="ECO:0000256" key="2">
    <source>
        <dbReference type="ARBA" id="ARBA00022679"/>
    </source>
</evidence>
<dbReference type="Proteomes" id="UP001583172">
    <property type="component" value="Unassembled WGS sequence"/>
</dbReference>
<comment type="subcellular location">
    <subcellularLocation>
        <location evidence="7">Mitochondrion</location>
    </subcellularLocation>
</comment>
<feature type="compositionally biased region" description="Acidic residues" evidence="8">
    <location>
        <begin position="22"/>
        <end position="31"/>
    </location>
</feature>
<reference evidence="11 12" key="1">
    <citation type="journal article" date="2024" name="Commun. Biol.">
        <title>Comparative genomic analysis of thermophilic fungi reveals convergent evolutionary adaptations and gene losses.</title>
        <authorList>
            <person name="Steindorff A.S."/>
            <person name="Aguilar-Pontes M.V."/>
            <person name="Robinson A.J."/>
            <person name="Andreopoulos B."/>
            <person name="LaButti K."/>
            <person name="Kuo A."/>
            <person name="Mondo S."/>
            <person name="Riley R."/>
            <person name="Otillar R."/>
            <person name="Haridas S."/>
            <person name="Lipzen A."/>
            <person name="Grimwood J."/>
            <person name="Schmutz J."/>
            <person name="Clum A."/>
            <person name="Reid I.D."/>
            <person name="Moisan M.C."/>
            <person name="Butler G."/>
            <person name="Nguyen T.T.M."/>
            <person name="Dewar K."/>
            <person name="Conant G."/>
            <person name="Drula E."/>
            <person name="Henrissat B."/>
            <person name="Hansel C."/>
            <person name="Singer S."/>
            <person name="Hutchinson M.I."/>
            <person name="de Vries R.P."/>
            <person name="Natvig D.O."/>
            <person name="Powell A.J."/>
            <person name="Tsang A."/>
            <person name="Grigoriev I.V."/>
        </authorList>
    </citation>
    <scope>NUCLEOTIDE SEQUENCE [LARGE SCALE GENOMIC DNA]</scope>
    <source>
        <strain evidence="11 12">CBS 620.91</strain>
    </source>
</reference>
<dbReference type="InterPro" id="IPR017861">
    <property type="entry name" value="KAE1/TsaD"/>
</dbReference>
<feature type="region of interest" description="Disordered" evidence="8">
    <location>
        <begin position="318"/>
        <end position="368"/>
    </location>
</feature>
<keyword evidence="9" id="KW-0812">Transmembrane</keyword>
<name>A0ABR3VL43_HUMIN</name>
<evidence type="ECO:0000256" key="4">
    <source>
        <dbReference type="ARBA" id="ARBA00022723"/>
    </source>
</evidence>
<feature type="compositionally biased region" description="Low complexity" evidence="8">
    <location>
        <begin position="1184"/>
        <end position="1193"/>
    </location>
</feature>
<dbReference type="InterPro" id="IPR022450">
    <property type="entry name" value="TsaD"/>
</dbReference>
<dbReference type="PANTHER" id="PTHR11735:SF6">
    <property type="entry name" value="TRNA N6-ADENOSINE THREONYLCARBAMOYLTRANSFERASE, MITOCHONDRIAL"/>
    <property type="match status" value="1"/>
</dbReference>
<dbReference type="InterPro" id="IPR000905">
    <property type="entry name" value="Gcp-like_dom"/>
</dbReference>
<feature type="domain" description="Gcp-like" evidence="10">
    <location>
        <begin position="1109"/>
        <end position="1349"/>
    </location>
</feature>
<feature type="transmembrane region" description="Helical" evidence="9">
    <location>
        <begin position="503"/>
        <end position="526"/>
    </location>
</feature>
<keyword evidence="9" id="KW-1133">Transmembrane helix</keyword>
<keyword evidence="5 7" id="KW-0012">Acyltransferase</keyword>
<comment type="similarity">
    <text evidence="7">Belongs to the KAE1 / TsaD family.</text>
</comment>
<dbReference type="SUPFAM" id="SSF53067">
    <property type="entry name" value="Actin-like ATPase domain"/>
    <property type="match status" value="2"/>
</dbReference>
<keyword evidence="4 7" id="KW-0479">Metal-binding</keyword>
<dbReference type="InterPro" id="IPR043129">
    <property type="entry name" value="ATPase_NBD"/>
</dbReference>
<sequence>MNNSRPPPSVAASGLSARSKEEWEEWEDDEVVTPSTTRNDRQFSPESGMAGGTVAEAAGHSNYPPSQRTSILTMTRIQRLRSRRRQLAQNEMFGIKVVTDMAKLREQQQQQQRQMYERRQTRTGKFVDAAALRALEGSPSDESIGTLAWLRGRSTKGKRVEQLTTEASQASQADLSPNARPIVIGFEVPAGSDIVVSPQTAVVETPVDFPAYFKKPPAPVASPNQPVSAWSPDTEDYVSPQSALDRGNVPAVPSIPQQYWSTDSGKKEIDSAVTPIYVEDDDDMATPVTLFEEDGSPVVTQRSPRVNKGIRRSATVASTQSQGWWDQQSMAESEKPLAAVAAHSEALSTPRDQPPPYSPPSNKHRLQQPTTRYHAVFPSGHPLATLYPPSPGPVPPGLANTMTSQGAINLTDVPLTPASKEPQQAHLPDRPLGSFVPGDHFASVNGRGPRQEAERRRRRHEKEDAIAWRAGRFWHGRGGCSSCCGLGSCFGRPGREGRKRRRICFGVCAALVLILAGVGVALGILLTRRSAEPAEPPSRFFNVTGFPPVPKGVSTIIAPDSKAVTACVQPPSLWACALPKEQHATGVTEGFGPDQPPFIIQIQYDSDRDERWRLPSGDMQTIPSTAKPNPPPPSLREIAFLGNFTDGVVSSEKAGEPTPFFISILRSINDTVGPDELLPQQRRRWLDWLPGQITRRQTQLQPVINASALAPPPELDPDGSGRGAPAVLLPFPTQQPLRLYDRGLPTERLAFYSYFNKTTYVRSITPLIGNGPNATPVPEDANGGSLRSEARFLVTWLFVRYKVEIWTRATGTLDGRNSPNGTGTARLLTGRVSERNETQPGTFPYPVTVTLDTHGGPHGRKFAFVRGVDERQRIVLDDAKFVANRMNTTGDHVNPANDFDESLGGLDGGTGGCRWFSRQATTATASSGTTDSSSSRRAHRSLLTLAIETSCDDTCVAILEKHGPAARLLHDDKATSDSRKFRGIEPTVAVTGHTSKLAGLVDKALRMLPKVESNGSAGEGVLFLGSDGLRRKPDFISVTGGPGMTSALAVGLNTAKGLAVAWQVPLVIVHHMKAHALTPRLVHATGLPWPGESNQQQQQEKRKKEAAAHPAFPFLTLLVSGGHTQLVLSRSVTSHTMLAEAKNVAIGDMLDKCARAILPDDMLDQANSVMYAAELEPFAFPELQQQQQQQQGQANKNPYNYTPPRTRQDEIRPYSSPTHGWYLTPSLANRRDMAFDFSGLGGQVQAIARRSDSPPDTPPPDLTERRELAHHAMRLAFEHLASRVLLALDAMRAEKKRVPKTLVVSGGVAANGFLMHVLESMLKVRGYGNVEIVRPPAELCTDNAAMIAWAGMEMFESGELGEAGGEALEWLPRAKWPMEEEKSG</sequence>
<accession>A0ABR3VL43</accession>
<feature type="region of interest" description="Disordered" evidence="8">
    <location>
        <begin position="220"/>
        <end position="251"/>
    </location>
</feature>
<evidence type="ECO:0000313" key="11">
    <source>
        <dbReference type="EMBL" id="KAL1842562.1"/>
    </source>
</evidence>
<feature type="compositionally biased region" description="Polar residues" evidence="8">
    <location>
        <begin position="1194"/>
        <end position="1205"/>
    </location>
</feature>
<keyword evidence="2 7" id="KW-0808">Transferase</keyword>
<evidence type="ECO:0000313" key="12">
    <source>
        <dbReference type="Proteomes" id="UP001583172"/>
    </source>
</evidence>
<dbReference type="EMBL" id="JAZGSY010000039">
    <property type="protein sequence ID" value="KAL1842562.1"/>
    <property type="molecule type" value="Genomic_DNA"/>
</dbReference>
<feature type="compositionally biased region" description="Basic and acidic residues" evidence="8">
    <location>
        <begin position="449"/>
        <end position="461"/>
    </location>
</feature>
<keyword evidence="9" id="KW-0472">Membrane</keyword>
<dbReference type="Gene3D" id="3.30.420.40">
    <property type="match status" value="2"/>
</dbReference>
<keyword evidence="12" id="KW-1185">Reference proteome</keyword>
<dbReference type="InterPro" id="IPR017860">
    <property type="entry name" value="Peptidase_M22_CS"/>
</dbReference>
<gene>
    <name evidence="11" type="ORF">VTJ49DRAFT_4845</name>
</gene>
<comment type="catalytic activity">
    <reaction evidence="6 7">
        <text>L-threonylcarbamoyladenylate + adenosine(37) in tRNA = N(6)-L-threonylcarbamoyladenosine(37) in tRNA + AMP + H(+)</text>
        <dbReference type="Rhea" id="RHEA:37059"/>
        <dbReference type="Rhea" id="RHEA-COMP:10162"/>
        <dbReference type="Rhea" id="RHEA-COMP:10163"/>
        <dbReference type="ChEBI" id="CHEBI:15378"/>
        <dbReference type="ChEBI" id="CHEBI:73682"/>
        <dbReference type="ChEBI" id="CHEBI:74411"/>
        <dbReference type="ChEBI" id="CHEBI:74418"/>
        <dbReference type="ChEBI" id="CHEBI:456215"/>
        <dbReference type="EC" id="2.3.1.234"/>
    </reaction>
</comment>
<evidence type="ECO:0000256" key="6">
    <source>
        <dbReference type="ARBA" id="ARBA00048117"/>
    </source>
</evidence>
<evidence type="ECO:0000256" key="7">
    <source>
        <dbReference type="HAMAP-Rule" id="MF_03179"/>
    </source>
</evidence>
<feature type="region of interest" description="Disordered" evidence="8">
    <location>
        <begin position="1"/>
        <end position="68"/>
    </location>
</feature>
<comment type="subunit">
    <text evidence="7">Homodimer.</text>
</comment>
<evidence type="ECO:0000256" key="5">
    <source>
        <dbReference type="ARBA" id="ARBA00023315"/>
    </source>
</evidence>
<evidence type="ECO:0000256" key="1">
    <source>
        <dbReference type="ARBA" id="ARBA00012156"/>
    </source>
</evidence>
<evidence type="ECO:0000256" key="9">
    <source>
        <dbReference type="SAM" id="Phobius"/>
    </source>
</evidence>
<dbReference type="EC" id="2.3.1.234" evidence="1"/>
<feature type="domain" description="Gcp-like" evidence="10">
    <location>
        <begin position="1033"/>
        <end position="1084"/>
    </location>
</feature>
<feature type="region of interest" description="Disordered" evidence="8">
    <location>
        <begin position="415"/>
        <end position="461"/>
    </location>
</feature>